<dbReference type="EMBL" id="CP133772">
    <property type="protein sequence ID" value="WYY00356.1"/>
    <property type="molecule type" value="Genomic_DNA"/>
</dbReference>
<dbReference type="PANTHER" id="PTHR30289">
    <property type="entry name" value="UNCHARACTERIZED PROTEIN YBCL-RELATED"/>
    <property type="match status" value="1"/>
</dbReference>
<sequence>MSFHIQIEGLKYGDDMPREFTCEGNDTSPAIKWSDPPASTKSYILIFEDPDAPRGVFVHWVAYNIKHTVTELPRNVNKVEKPELGFTQGKNDFGKVGYGGPCPPGKSKHHYILTLYATLQTEELPPLLTKKDLEKIIKDKTVKQASTMLLYGKS</sequence>
<protein>
    <submittedName>
        <fullName evidence="1">YbhB/YbcL family Raf kinase inhibitor-like protein</fullName>
    </submittedName>
</protein>
<keyword evidence="1" id="KW-0649">Protein kinase inhibitor</keyword>
<dbReference type="NCBIfam" id="TIGR00481">
    <property type="entry name" value="YbhB/YbcL family Raf kinase inhibitor-like protein"/>
    <property type="match status" value="1"/>
</dbReference>
<dbReference type="RefSeq" id="WP_393970695.1">
    <property type="nucleotide sequence ID" value="NZ_CP133772.1"/>
</dbReference>
<proteinExistence type="predicted"/>
<organism evidence="1 2">
    <name type="scientific">Oxyplasma meridianum</name>
    <dbReference type="NCBI Taxonomy" id="3073602"/>
    <lineage>
        <taxon>Archaea</taxon>
        <taxon>Methanobacteriati</taxon>
        <taxon>Thermoplasmatota</taxon>
        <taxon>Thermoplasmata</taxon>
        <taxon>Thermoplasmatales</taxon>
        <taxon>Thermoplasmataceae</taxon>
        <taxon>Oxyplasma</taxon>
    </lineage>
</organism>
<dbReference type="GO" id="GO:0004860">
    <property type="term" value="F:protein kinase inhibitor activity"/>
    <property type="evidence" value="ECO:0007669"/>
    <property type="project" value="UniProtKB-KW"/>
</dbReference>
<dbReference type="SUPFAM" id="SSF49777">
    <property type="entry name" value="PEBP-like"/>
    <property type="match status" value="1"/>
</dbReference>
<evidence type="ECO:0000313" key="1">
    <source>
        <dbReference type="EMBL" id="WYY00356.1"/>
    </source>
</evidence>
<dbReference type="InterPro" id="IPR036610">
    <property type="entry name" value="PEBP-like_sf"/>
</dbReference>
<accession>A0AAX4NFX7</accession>
<evidence type="ECO:0000313" key="2">
    <source>
        <dbReference type="Proteomes" id="UP001451606"/>
    </source>
</evidence>
<dbReference type="Gene3D" id="3.90.280.10">
    <property type="entry name" value="PEBP-like"/>
    <property type="match status" value="1"/>
</dbReference>
<dbReference type="AlphaFoldDB" id="A0AAX4NFX7"/>
<dbReference type="CDD" id="cd00865">
    <property type="entry name" value="PEBP_bact_arch"/>
    <property type="match status" value="1"/>
</dbReference>
<dbReference type="Proteomes" id="UP001451606">
    <property type="component" value="Chromosome"/>
</dbReference>
<name>A0AAX4NFX7_9ARCH</name>
<dbReference type="GeneID" id="95967659"/>
<dbReference type="Pfam" id="PF01161">
    <property type="entry name" value="PBP"/>
    <property type="match status" value="1"/>
</dbReference>
<dbReference type="InterPro" id="IPR008914">
    <property type="entry name" value="PEBP"/>
</dbReference>
<gene>
    <name evidence="1" type="ORF">OXIME_000924</name>
</gene>
<dbReference type="InterPro" id="IPR005247">
    <property type="entry name" value="YbhB_YbcL/LppC-like"/>
</dbReference>
<dbReference type="PANTHER" id="PTHR30289:SF1">
    <property type="entry name" value="PEBP (PHOSPHATIDYLETHANOLAMINE-BINDING PROTEIN) FAMILY PROTEIN"/>
    <property type="match status" value="1"/>
</dbReference>
<reference evidence="1 2" key="1">
    <citation type="submission" date="2023-09" db="EMBL/GenBank/DDBJ databases">
        <authorList>
            <person name="Golyshina O.V."/>
            <person name="Lunev E.A."/>
            <person name="Bargiela R."/>
            <person name="Gaines M.C."/>
            <person name="Daum B."/>
            <person name="Bale N.J."/>
            <person name="Koenen M."/>
            <person name="Sinninghe Damst J.S."/>
            <person name="Yakimov M."/>
            <person name="Golyshin P.N."/>
        </authorList>
    </citation>
    <scope>NUCLEOTIDE SEQUENCE [LARGE SCALE GENOMIC DNA]</scope>
    <source>
        <strain evidence="1 2">M1</strain>
    </source>
</reference>
<dbReference type="KEGG" id="omr:OXIME_000924"/>
<keyword evidence="2" id="KW-1185">Reference proteome</keyword>